<dbReference type="Proteomes" id="UP000198660">
    <property type="component" value="Unassembled WGS sequence"/>
</dbReference>
<keyword evidence="10" id="KW-1185">Reference proteome</keyword>
<dbReference type="InterPro" id="IPR013033">
    <property type="entry name" value="MinC"/>
</dbReference>
<dbReference type="RefSeq" id="WP_091838851.1">
    <property type="nucleotide sequence ID" value="NZ_FPAA01000013.1"/>
</dbReference>
<evidence type="ECO:0000313" key="9">
    <source>
        <dbReference type="EMBL" id="SFS95972.1"/>
    </source>
</evidence>
<dbReference type="GO" id="GO:1901891">
    <property type="term" value="P:regulation of cell septum assembly"/>
    <property type="evidence" value="ECO:0007669"/>
    <property type="project" value="InterPro"/>
</dbReference>
<evidence type="ECO:0000256" key="6">
    <source>
        <dbReference type="HAMAP-Rule" id="MF_00267"/>
    </source>
</evidence>
<dbReference type="GO" id="GO:0000902">
    <property type="term" value="P:cell morphogenesis"/>
    <property type="evidence" value="ECO:0007669"/>
    <property type="project" value="InterPro"/>
</dbReference>
<name>A0A1I6U3H9_9BACL</name>
<dbReference type="Gene3D" id="3.30.160.540">
    <property type="match status" value="1"/>
</dbReference>
<evidence type="ECO:0000256" key="2">
    <source>
        <dbReference type="ARBA" id="ARBA00022618"/>
    </source>
</evidence>
<keyword evidence="3 6" id="KW-0717">Septation</keyword>
<feature type="domain" description="Septum formation inhibitor MinC C-terminal" evidence="7">
    <location>
        <begin position="105"/>
        <end position="197"/>
    </location>
</feature>
<gene>
    <name evidence="6" type="primary">minC</name>
    <name evidence="9" type="ORF">SAMN05444972_11339</name>
</gene>
<dbReference type="InterPro" id="IPR016098">
    <property type="entry name" value="CAP/MinC_C"/>
</dbReference>
<evidence type="ECO:0000256" key="3">
    <source>
        <dbReference type="ARBA" id="ARBA00023210"/>
    </source>
</evidence>
<reference evidence="10" key="1">
    <citation type="submission" date="2016-10" db="EMBL/GenBank/DDBJ databases">
        <authorList>
            <person name="Varghese N."/>
            <person name="Submissions S."/>
        </authorList>
    </citation>
    <scope>NUCLEOTIDE SEQUENCE [LARGE SCALE GENOMIC DNA]</scope>
    <source>
        <strain evidence="10">DSM 45789</strain>
    </source>
</reference>
<evidence type="ECO:0000256" key="1">
    <source>
        <dbReference type="ARBA" id="ARBA00006291"/>
    </source>
</evidence>
<dbReference type="GO" id="GO:0000917">
    <property type="term" value="P:division septum assembly"/>
    <property type="evidence" value="ECO:0007669"/>
    <property type="project" value="UniProtKB-KW"/>
</dbReference>
<dbReference type="AlphaFoldDB" id="A0A1I6U3H9"/>
<dbReference type="Pfam" id="PF22642">
    <property type="entry name" value="MinC_N_1"/>
    <property type="match status" value="1"/>
</dbReference>
<dbReference type="HAMAP" id="MF_00267">
    <property type="entry name" value="MinC"/>
    <property type="match status" value="1"/>
</dbReference>
<evidence type="ECO:0000259" key="7">
    <source>
        <dbReference type="Pfam" id="PF03775"/>
    </source>
</evidence>
<organism evidence="9 10">
    <name type="scientific">Marininema halotolerans</name>
    <dbReference type="NCBI Taxonomy" id="1155944"/>
    <lineage>
        <taxon>Bacteria</taxon>
        <taxon>Bacillati</taxon>
        <taxon>Bacillota</taxon>
        <taxon>Bacilli</taxon>
        <taxon>Bacillales</taxon>
        <taxon>Thermoactinomycetaceae</taxon>
        <taxon>Marininema</taxon>
    </lineage>
</organism>
<keyword evidence="4 6" id="KW-0131">Cell cycle</keyword>
<evidence type="ECO:0000259" key="8">
    <source>
        <dbReference type="Pfam" id="PF22642"/>
    </source>
</evidence>
<proteinExistence type="inferred from homology"/>
<dbReference type="InterPro" id="IPR005526">
    <property type="entry name" value="Septum_form_inhib_MinC_C"/>
</dbReference>
<feature type="domain" description="Septum site-determining protein MinC N-terminal" evidence="8">
    <location>
        <begin position="9"/>
        <end position="85"/>
    </location>
</feature>
<dbReference type="PANTHER" id="PTHR34108">
    <property type="entry name" value="SEPTUM SITE-DETERMINING PROTEIN MINC"/>
    <property type="match status" value="1"/>
</dbReference>
<dbReference type="Pfam" id="PF03775">
    <property type="entry name" value="MinC_C"/>
    <property type="match status" value="1"/>
</dbReference>
<dbReference type="EMBL" id="FPAA01000013">
    <property type="protein sequence ID" value="SFS95972.1"/>
    <property type="molecule type" value="Genomic_DNA"/>
</dbReference>
<evidence type="ECO:0000256" key="5">
    <source>
        <dbReference type="ARBA" id="ARBA00046874"/>
    </source>
</evidence>
<comment type="subunit">
    <text evidence="5 6">Interacts with MinD and FtsZ.</text>
</comment>
<keyword evidence="2 6" id="KW-0132">Cell division</keyword>
<dbReference type="InterPro" id="IPR055219">
    <property type="entry name" value="MinC_N_1"/>
</dbReference>
<dbReference type="InterPro" id="IPR036145">
    <property type="entry name" value="MinC_C_sf"/>
</dbReference>
<protein>
    <recommendedName>
        <fullName evidence="6">Probable septum site-determining protein MinC</fullName>
    </recommendedName>
</protein>
<comment type="similarity">
    <text evidence="1 6">Belongs to the MinC family.</text>
</comment>
<comment type="function">
    <text evidence="6">Cell division inhibitor that blocks the formation of polar Z ring septums. Rapidly oscillates between the poles of the cell to destabilize FtsZ filaments that have formed before they mature into polar Z rings. Prevents FtsZ polymerization.</text>
</comment>
<dbReference type="Gene3D" id="2.160.20.70">
    <property type="match status" value="1"/>
</dbReference>
<accession>A0A1I6U3H9</accession>
<dbReference type="OrthoDB" id="9790810at2"/>
<evidence type="ECO:0000313" key="10">
    <source>
        <dbReference type="Proteomes" id="UP000198660"/>
    </source>
</evidence>
<sequence length="225" mass="25123">MGKVLKPGVTIKGSKDGLHFFLDESRPFSTLLSELQYKLENASTLFDGPDTNIYIKIGDRRITREEEKELRALFAVRKNLIIRSIEAADGKPYLIDNEDGIHLLAGTVRSGQVLEHRGDLLLLGDLNPGGTIRCTGSIYVVGALRGLAHAGCEGDERAILAASQLRPTQLRISDVVSRPPDEWDESEISGMNFAYLLGGQIAVDKMHHLSRIRPEMEWKENRFRK</sequence>
<dbReference type="PANTHER" id="PTHR34108:SF1">
    <property type="entry name" value="SEPTUM SITE-DETERMINING PROTEIN MINC"/>
    <property type="match status" value="1"/>
</dbReference>
<evidence type="ECO:0000256" key="4">
    <source>
        <dbReference type="ARBA" id="ARBA00023306"/>
    </source>
</evidence>
<dbReference type="SUPFAM" id="SSF63848">
    <property type="entry name" value="Cell-division inhibitor MinC, C-terminal domain"/>
    <property type="match status" value="1"/>
</dbReference>